<feature type="non-terminal residue" evidence="1">
    <location>
        <position position="160"/>
    </location>
</feature>
<dbReference type="AlphaFoldDB" id="T1B6Q2"/>
<comment type="caution">
    <text evidence="1">The sequence shown here is derived from an EMBL/GenBank/DDBJ whole genome shotgun (WGS) entry which is preliminary data.</text>
</comment>
<dbReference type="SUPFAM" id="SSF48452">
    <property type="entry name" value="TPR-like"/>
    <property type="match status" value="1"/>
</dbReference>
<sequence>GKYRQALQVTPRDATAHQWYAIHLWFMGRMQAALREMQVAHHLDPLSPIINADLGRALCYAGHPRASLAQYRATVVLAPRFALTYAFMAETDLAMGNSRQALANASTAVTIWGQPSEYSLAEIGVSEAALGRKALAHKELDCLATTRHRQYVSGVLLAWL</sequence>
<feature type="non-terminal residue" evidence="1">
    <location>
        <position position="1"/>
    </location>
</feature>
<gene>
    <name evidence="1" type="ORF">B1A_07267</name>
</gene>
<dbReference type="Gene3D" id="1.25.40.10">
    <property type="entry name" value="Tetratricopeptide repeat domain"/>
    <property type="match status" value="1"/>
</dbReference>
<proteinExistence type="predicted"/>
<accession>T1B6Q2</accession>
<evidence type="ECO:0000313" key="1">
    <source>
        <dbReference type="EMBL" id="EQD68591.1"/>
    </source>
</evidence>
<reference evidence="1" key="1">
    <citation type="submission" date="2013-08" db="EMBL/GenBank/DDBJ databases">
        <authorList>
            <person name="Mendez C."/>
            <person name="Richter M."/>
            <person name="Ferrer M."/>
            <person name="Sanchez J."/>
        </authorList>
    </citation>
    <scope>NUCLEOTIDE SEQUENCE</scope>
</reference>
<dbReference type="InterPro" id="IPR011990">
    <property type="entry name" value="TPR-like_helical_dom_sf"/>
</dbReference>
<organism evidence="1">
    <name type="scientific">mine drainage metagenome</name>
    <dbReference type="NCBI Taxonomy" id="410659"/>
    <lineage>
        <taxon>unclassified sequences</taxon>
        <taxon>metagenomes</taxon>
        <taxon>ecological metagenomes</taxon>
    </lineage>
</organism>
<name>T1B6Q2_9ZZZZ</name>
<protein>
    <submittedName>
        <fullName evidence="1">Transcriptional regulator domain-containing protein</fullName>
    </submittedName>
</protein>
<dbReference type="EMBL" id="AUZX01005241">
    <property type="protein sequence ID" value="EQD68591.1"/>
    <property type="molecule type" value="Genomic_DNA"/>
</dbReference>
<reference evidence="1" key="2">
    <citation type="journal article" date="2014" name="ISME J.">
        <title>Microbial stratification in low pH oxic and suboxic macroscopic growths along an acid mine drainage.</title>
        <authorList>
            <person name="Mendez-Garcia C."/>
            <person name="Mesa V."/>
            <person name="Sprenger R.R."/>
            <person name="Richter M."/>
            <person name="Diez M.S."/>
            <person name="Solano J."/>
            <person name="Bargiela R."/>
            <person name="Golyshina O.V."/>
            <person name="Manteca A."/>
            <person name="Ramos J.L."/>
            <person name="Gallego J.R."/>
            <person name="Llorente I."/>
            <person name="Martins Dos Santos V.A."/>
            <person name="Jensen O.N."/>
            <person name="Pelaez A.I."/>
            <person name="Sanchez J."/>
            <person name="Ferrer M."/>
        </authorList>
    </citation>
    <scope>NUCLEOTIDE SEQUENCE</scope>
</reference>